<dbReference type="Proteomes" id="UP000281171">
    <property type="component" value="Unassembled WGS sequence"/>
</dbReference>
<sequence length="350" mass="39917">MHRRITLPWGKRSGPSPPLKPWTERYGEQTRQHVQTLLEEPAGEWTVLTLLFNKLLHAHMGWLATDQIRLERKKHYYRPLLQHLERCARQAGQQNASVHPLASTAAGIWQNLRRMDALLHDEKDAKWVKHPSPLDPRDPNLPDSLHMDSPMWVDECLGEAEQIFQLLCTETEQRQAALGSMAEVSSLAWEIASYRTDPFAMGGLGIAQAMPTTPKQCAEMVLAQVTQNLAQKVPQTRATAESVNAGIRSQAQRNFKRFQEDYQVSIRGIQARVTQLRQGPKAEDLDNTQQPHKHLKLLPDRFLNSPGASAIAPLDRWADQNSQLNLCYKRIQKMWEQYGLCQFQATDQGQ</sequence>
<gene>
    <name evidence="2" type="ORF">EBQ24_01665</name>
</gene>
<name>A0A3M6R7U6_9BURK</name>
<protein>
    <submittedName>
        <fullName evidence="2">Uncharacterized protein</fullName>
    </submittedName>
</protein>
<evidence type="ECO:0000256" key="1">
    <source>
        <dbReference type="SAM" id="MobiDB-lite"/>
    </source>
</evidence>
<proteinExistence type="predicted"/>
<dbReference type="EMBL" id="RDQK01000003">
    <property type="protein sequence ID" value="RMX11407.1"/>
    <property type="molecule type" value="Genomic_DNA"/>
</dbReference>
<accession>A0A3M6R7U6</accession>
<reference evidence="2 3" key="1">
    <citation type="submission" date="2018-10" db="EMBL/GenBank/DDBJ databases">
        <title>Comamonadaceae CDC group NO-1 genome sequencing and assembly.</title>
        <authorList>
            <person name="Bernier A.-M."/>
            <person name="Bernard K."/>
        </authorList>
    </citation>
    <scope>NUCLEOTIDE SEQUENCE [LARGE SCALE GENOMIC DNA]</scope>
    <source>
        <strain evidence="2 3">NML180581</strain>
    </source>
</reference>
<dbReference type="RefSeq" id="WP_147473683.1">
    <property type="nucleotide sequence ID" value="NZ_RDQK01000003.1"/>
</dbReference>
<evidence type="ECO:0000313" key="3">
    <source>
        <dbReference type="Proteomes" id="UP000281171"/>
    </source>
</evidence>
<dbReference type="AlphaFoldDB" id="A0A3M6R7U6"/>
<evidence type="ECO:0000313" key="2">
    <source>
        <dbReference type="EMBL" id="RMX11407.1"/>
    </source>
</evidence>
<comment type="caution">
    <text evidence="2">The sequence shown here is derived from an EMBL/GenBank/DDBJ whole genome shotgun (WGS) entry which is preliminary data.</text>
</comment>
<organism evidence="2 3">
    <name type="scientific">Allofranklinella schreckenbergeri</name>
    <dbReference type="NCBI Taxonomy" id="1076744"/>
    <lineage>
        <taxon>Bacteria</taxon>
        <taxon>Pseudomonadati</taxon>
        <taxon>Pseudomonadota</taxon>
        <taxon>Betaproteobacteria</taxon>
        <taxon>Burkholderiales</taxon>
        <taxon>Comamonadaceae</taxon>
        <taxon>Allofranklinella</taxon>
    </lineage>
</organism>
<feature type="region of interest" description="Disordered" evidence="1">
    <location>
        <begin position="1"/>
        <end position="23"/>
    </location>
</feature>